<reference evidence="3" key="1">
    <citation type="submission" date="2016-06" db="EMBL/GenBank/DDBJ databases">
        <authorList>
            <person name="Varghese N."/>
        </authorList>
    </citation>
    <scope>NUCLEOTIDE SEQUENCE [LARGE SCALE GENOMIC DNA]</scope>
    <source>
        <strain evidence="3">DSM 45344</strain>
    </source>
</reference>
<gene>
    <name evidence="2" type="ORF">GA0070620_3241</name>
</gene>
<protein>
    <submittedName>
        <fullName evidence="2">Uncharacterized protein</fullName>
    </submittedName>
</protein>
<organism evidence="2 3">
    <name type="scientific">Micromonospora krabiensis</name>
    <dbReference type="NCBI Taxonomy" id="307121"/>
    <lineage>
        <taxon>Bacteria</taxon>
        <taxon>Bacillati</taxon>
        <taxon>Actinomycetota</taxon>
        <taxon>Actinomycetes</taxon>
        <taxon>Micromonosporales</taxon>
        <taxon>Micromonosporaceae</taxon>
        <taxon>Micromonospora</taxon>
    </lineage>
</organism>
<dbReference type="STRING" id="307121.GA0070620_3241"/>
<accession>A0A1C3N566</accession>
<proteinExistence type="predicted"/>
<keyword evidence="1" id="KW-0472">Membrane</keyword>
<dbReference type="AlphaFoldDB" id="A0A1C3N566"/>
<dbReference type="EMBL" id="LT598496">
    <property type="protein sequence ID" value="SBV27715.1"/>
    <property type="molecule type" value="Genomic_DNA"/>
</dbReference>
<sequence>MHVPDLVETATADAPPPRYTVDEIVAAGQKVQRRRRAGWATASAAFAVTGVVAAAGIGLPGVAENPAVMERPAAATSALNPATGWEFPDDPFSFVFQRFDAGKLHVKDPLVVSTAYQIAPLHVDGLVTNDRAADPDTTGQAPLDPIAAKKASKKKRSLYAYLTVYRPGAFDARAFAGNRLTVDGRQAIEQDGPTYGANVHRAFAWEYTDNAWAVADTFAEPADLNPADLHALVTALRPSVPAPARVPFSVGYLPAGYQAAEVGQHAYASLNGVASAGDGNYGGAIFAAPALPTTGLTAPYGGPEGEDPPGSFQIFVSPNGNSNQALKDGETPPGEPRCGNGFCNAWSADGRTTIQVDSDGRLSDAEMTKILKGITLADVTNDNTWPQAATALRAG</sequence>
<keyword evidence="1" id="KW-1133">Transmembrane helix</keyword>
<evidence type="ECO:0000256" key="1">
    <source>
        <dbReference type="SAM" id="Phobius"/>
    </source>
</evidence>
<evidence type="ECO:0000313" key="2">
    <source>
        <dbReference type="EMBL" id="SBV27715.1"/>
    </source>
</evidence>
<dbReference type="Proteomes" id="UP000199393">
    <property type="component" value="Chromosome I"/>
</dbReference>
<evidence type="ECO:0000313" key="3">
    <source>
        <dbReference type="Proteomes" id="UP000199393"/>
    </source>
</evidence>
<dbReference type="PATRIC" id="fig|307121.4.peg.3309"/>
<keyword evidence="3" id="KW-1185">Reference proteome</keyword>
<name>A0A1C3N566_9ACTN</name>
<feature type="transmembrane region" description="Helical" evidence="1">
    <location>
        <begin position="39"/>
        <end position="63"/>
    </location>
</feature>
<keyword evidence="1" id="KW-0812">Transmembrane</keyword>